<dbReference type="Gene3D" id="3.30.565.10">
    <property type="entry name" value="Histidine kinase-like ATPase, C-terminal domain"/>
    <property type="match status" value="1"/>
</dbReference>
<sequence length="465" mass="51272">MIESESFMTSPNRFFGGPTKDFFVSMLTRDIALDDAILDLVDNSVDGAMRTRQDQRGTEQMYAGCQCRLTISGTTFEISDNCGGIPKAYLENAFRLGRPKIDLDKGIPTIGVYGIGMKRAIFKIASEATVESHSADAAVRVTYTGDWMASEDDWYVPFTELGKDATLGVKITAVTIRPEISSKFTDPGFLDGLETQIAEHFAYLMKMGFEIFLNEKKINPRIVQVVDGGAGSVRPYDYEGVTDGVKMKVTIGFYRKLTREAELEEATQEGDQPVDKAGITLICNERVILHSDKTNQTGWGVASTPRYHPQFRAISGIVSFESDDASKLPVSTTKRDIEHSSALYIKALNRCMDGIQIFTSFTNKWKGREAETDQYLQEEKFTSARTVALANSEGTVVRGSGGAEKVFTPELPKPPTKTTLRRIAFSRETSEIEQLGLALLDNARALPGDVGLAAWTRALKEVGKP</sequence>
<dbReference type="SUPFAM" id="SSF55874">
    <property type="entry name" value="ATPase domain of HSP90 chaperone/DNA topoisomerase II/histidine kinase"/>
    <property type="match status" value="1"/>
</dbReference>
<accession>A0ABW9YBE2</accession>
<keyword evidence="2" id="KW-1185">Reference proteome</keyword>
<evidence type="ECO:0000313" key="1">
    <source>
        <dbReference type="EMBL" id="NBE09584.1"/>
    </source>
</evidence>
<name>A0ABW9YBE2_9RHOB</name>
<dbReference type="EMBL" id="JAAATW010000008">
    <property type="protein sequence ID" value="NBE09584.1"/>
    <property type="molecule type" value="Genomic_DNA"/>
</dbReference>
<organism evidence="1 2">
    <name type="scientific">Paragemmobacter ruber</name>
    <dbReference type="NCBI Taxonomy" id="1985673"/>
    <lineage>
        <taxon>Bacteria</taxon>
        <taxon>Pseudomonadati</taxon>
        <taxon>Pseudomonadota</taxon>
        <taxon>Alphaproteobacteria</taxon>
        <taxon>Rhodobacterales</taxon>
        <taxon>Paracoccaceae</taxon>
        <taxon>Paragemmobacter</taxon>
    </lineage>
</organism>
<dbReference type="Pfam" id="PF13589">
    <property type="entry name" value="HATPase_c_3"/>
    <property type="match status" value="1"/>
</dbReference>
<protein>
    <recommendedName>
        <fullName evidence="3">ATP-binding protein</fullName>
    </recommendedName>
</protein>
<gene>
    <name evidence="1" type="ORF">GU920_18740</name>
</gene>
<reference evidence="2" key="1">
    <citation type="submission" date="2020-01" db="EMBL/GenBank/DDBJ databases">
        <title>Sphingomonas sp. strain CSW-10.</title>
        <authorList>
            <person name="Chen W.-M."/>
        </authorList>
    </citation>
    <scope>NUCLEOTIDE SEQUENCE [LARGE SCALE GENOMIC DNA]</scope>
    <source>
        <strain evidence="2">CCP-1</strain>
    </source>
</reference>
<evidence type="ECO:0008006" key="3">
    <source>
        <dbReference type="Google" id="ProtNLM"/>
    </source>
</evidence>
<dbReference type="Proteomes" id="UP001517376">
    <property type="component" value="Unassembled WGS sequence"/>
</dbReference>
<evidence type="ECO:0000313" key="2">
    <source>
        <dbReference type="Proteomes" id="UP001517376"/>
    </source>
</evidence>
<proteinExistence type="predicted"/>
<dbReference type="InterPro" id="IPR036890">
    <property type="entry name" value="HATPase_C_sf"/>
</dbReference>
<comment type="caution">
    <text evidence="1">The sequence shown here is derived from an EMBL/GenBank/DDBJ whole genome shotgun (WGS) entry which is preliminary data.</text>
</comment>